<dbReference type="AlphaFoldDB" id="A0A8S0WD36"/>
<dbReference type="CDD" id="cd00866">
    <property type="entry name" value="PEBP_euk"/>
    <property type="match status" value="1"/>
</dbReference>
<organism evidence="2 3">
    <name type="scientific">Cyclocybe aegerita</name>
    <name type="common">Black poplar mushroom</name>
    <name type="synonym">Agrocybe aegerita</name>
    <dbReference type="NCBI Taxonomy" id="1973307"/>
    <lineage>
        <taxon>Eukaryota</taxon>
        <taxon>Fungi</taxon>
        <taxon>Dikarya</taxon>
        <taxon>Basidiomycota</taxon>
        <taxon>Agaricomycotina</taxon>
        <taxon>Agaricomycetes</taxon>
        <taxon>Agaricomycetidae</taxon>
        <taxon>Agaricales</taxon>
        <taxon>Agaricineae</taxon>
        <taxon>Bolbitiaceae</taxon>
        <taxon>Cyclocybe</taxon>
    </lineage>
</organism>
<reference evidence="2 3" key="1">
    <citation type="submission" date="2020-01" db="EMBL/GenBank/DDBJ databases">
        <authorList>
            <person name="Gupta K D."/>
        </authorList>
    </citation>
    <scope>NUCLEOTIDE SEQUENCE [LARGE SCALE GENOMIC DNA]</scope>
</reference>
<sequence>MPRKKLSCDSCTNLTIEMRILVSAIAILVFAVFTRLVSSQVTNLAEVKRAFEDAGLVQDVPFNFTPSVLLGVTYFSAKTGLKSVRTGARMSTKETYSPPIFSVVGDPGLGPLVIALIDPDAFSHQDTSIAQIRHFLGGNYAFNPASGLLTLPTYDVEISPYHYPMPYVSSGVHRQSVEFSRQTLINSTSPRGRFNLTDFALKTNLGEPIGGTFMLMEPDYY</sequence>
<keyword evidence="1" id="KW-0812">Transmembrane</keyword>
<proteinExistence type="predicted"/>
<dbReference type="OrthoDB" id="2506647at2759"/>
<gene>
    <name evidence="2" type="ORF">AAE3_LOCUS7709</name>
</gene>
<evidence type="ECO:0000313" key="3">
    <source>
        <dbReference type="Proteomes" id="UP000467700"/>
    </source>
</evidence>
<accession>A0A8S0WD36</accession>
<dbReference type="InterPro" id="IPR035810">
    <property type="entry name" value="PEBP_euk"/>
</dbReference>
<dbReference type="InterPro" id="IPR036610">
    <property type="entry name" value="PEBP-like_sf"/>
</dbReference>
<dbReference type="SUPFAM" id="SSF49777">
    <property type="entry name" value="PEBP-like"/>
    <property type="match status" value="1"/>
</dbReference>
<protein>
    <submittedName>
        <fullName evidence="2">Uncharacterized protein</fullName>
    </submittedName>
</protein>
<dbReference type="Gene3D" id="3.90.280.10">
    <property type="entry name" value="PEBP-like"/>
    <property type="match status" value="1"/>
</dbReference>
<keyword evidence="1" id="KW-1133">Transmembrane helix</keyword>
<keyword evidence="3" id="KW-1185">Reference proteome</keyword>
<name>A0A8S0WD36_CYCAE</name>
<dbReference type="PANTHER" id="PTHR11362">
    <property type="entry name" value="PHOSPHATIDYLETHANOLAMINE-BINDING PROTEIN"/>
    <property type="match status" value="1"/>
</dbReference>
<dbReference type="PANTHER" id="PTHR11362:SF82">
    <property type="entry name" value="PHOSPHATIDYLETHANOLAMINE-BINDING PROTEIN 4"/>
    <property type="match status" value="1"/>
</dbReference>
<comment type="caution">
    <text evidence="2">The sequence shown here is derived from an EMBL/GenBank/DDBJ whole genome shotgun (WGS) entry which is preliminary data.</text>
</comment>
<dbReference type="Proteomes" id="UP000467700">
    <property type="component" value="Unassembled WGS sequence"/>
</dbReference>
<evidence type="ECO:0000313" key="2">
    <source>
        <dbReference type="EMBL" id="CAA7265460.1"/>
    </source>
</evidence>
<evidence type="ECO:0000256" key="1">
    <source>
        <dbReference type="SAM" id="Phobius"/>
    </source>
</evidence>
<keyword evidence="1" id="KW-0472">Membrane</keyword>
<dbReference type="EMBL" id="CACVBS010000049">
    <property type="protein sequence ID" value="CAA7265460.1"/>
    <property type="molecule type" value="Genomic_DNA"/>
</dbReference>
<feature type="transmembrane region" description="Helical" evidence="1">
    <location>
        <begin position="20"/>
        <end position="38"/>
    </location>
</feature>